<name>A0A6H9YTA5_9ACTN</name>
<proteinExistence type="predicted"/>
<comment type="caution">
    <text evidence="1">The sequence shown here is derived from an EMBL/GenBank/DDBJ whole genome shotgun (WGS) entry which is preliminary data.</text>
</comment>
<evidence type="ECO:0000313" key="2">
    <source>
        <dbReference type="Proteomes" id="UP000468735"/>
    </source>
</evidence>
<dbReference type="AlphaFoldDB" id="A0A6H9YTA5"/>
<dbReference type="RefSeq" id="WP_151558501.1">
    <property type="nucleotide sequence ID" value="NZ_WBMT01000002.1"/>
</dbReference>
<protein>
    <submittedName>
        <fullName evidence="1">Uncharacterized protein</fullName>
    </submittedName>
</protein>
<dbReference type="Proteomes" id="UP000468735">
    <property type="component" value="Unassembled WGS sequence"/>
</dbReference>
<accession>A0A6H9YTA5</accession>
<organism evidence="1 2">
    <name type="scientific">Actinomadura rudentiformis</name>
    <dbReference type="NCBI Taxonomy" id="359158"/>
    <lineage>
        <taxon>Bacteria</taxon>
        <taxon>Bacillati</taxon>
        <taxon>Actinomycetota</taxon>
        <taxon>Actinomycetes</taxon>
        <taxon>Streptosporangiales</taxon>
        <taxon>Thermomonosporaceae</taxon>
        <taxon>Actinomadura</taxon>
    </lineage>
</organism>
<dbReference type="EMBL" id="WBMT01000002">
    <property type="protein sequence ID" value="KAB2351600.1"/>
    <property type="molecule type" value="Genomic_DNA"/>
</dbReference>
<reference evidence="1 2" key="1">
    <citation type="submission" date="2019-09" db="EMBL/GenBank/DDBJ databases">
        <title>Actinomadura physcomitrii sp. nov., a novel actinomycete isolated from moss [Physcomitrium sphaericum (Ludw) Fuernr].</title>
        <authorList>
            <person name="Zhuang X."/>
            <person name="Liu C."/>
        </authorList>
    </citation>
    <scope>NUCLEOTIDE SEQUENCE [LARGE SCALE GENOMIC DNA]</scope>
    <source>
        <strain evidence="1 2">HMC1</strain>
    </source>
</reference>
<gene>
    <name evidence="1" type="ORF">F8566_05080</name>
</gene>
<evidence type="ECO:0000313" key="1">
    <source>
        <dbReference type="EMBL" id="KAB2351600.1"/>
    </source>
</evidence>
<sequence>MLTMSSTLCVNSATRLFTPHEAAIIAAARLSSAQSATRPIYTPSVLRAAADLLAEVWAASERHGVAPADWETLHCELAPLALQARIAAFHRAPAPDIDPAELLTEVVRAAELQDGEPVHLVEAPTAINADDAYMVLGRRAETPAWGPRGDAPLVVMLTRPARSGVAAAPWEWTLAPDVPDGTVNTACVIAPPPFPSMAPTVAAEVGAIVSGVLTGAIHPWGGANRPGRFRRASGARVAR</sequence>
<keyword evidence="2" id="KW-1185">Reference proteome</keyword>